<gene>
    <name evidence="1" type="ORF">DES47_103680</name>
</gene>
<protein>
    <submittedName>
        <fullName evidence="1">Uncharacterized protein</fullName>
    </submittedName>
</protein>
<keyword evidence="2" id="KW-1185">Reference proteome</keyword>
<name>A0A4R6QPW8_9BURK</name>
<dbReference type="Proteomes" id="UP000295361">
    <property type="component" value="Unassembled WGS sequence"/>
</dbReference>
<dbReference type="InParanoid" id="A0A4R6QPW8"/>
<evidence type="ECO:0000313" key="2">
    <source>
        <dbReference type="Proteomes" id="UP000295361"/>
    </source>
</evidence>
<proteinExistence type="predicted"/>
<dbReference type="EMBL" id="SNXS01000003">
    <property type="protein sequence ID" value="TDP71698.1"/>
    <property type="molecule type" value="Genomic_DNA"/>
</dbReference>
<organism evidence="1 2">
    <name type="scientific">Roseateles toxinivorans</name>
    <dbReference type="NCBI Taxonomy" id="270368"/>
    <lineage>
        <taxon>Bacteria</taxon>
        <taxon>Pseudomonadati</taxon>
        <taxon>Pseudomonadota</taxon>
        <taxon>Betaproteobacteria</taxon>
        <taxon>Burkholderiales</taxon>
        <taxon>Sphaerotilaceae</taxon>
        <taxon>Roseateles</taxon>
    </lineage>
</organism>
<comment type="caution">
    <text evidence="1">The sequence shown here is derived from an EMBL/GenBank/DDBJ whole genome shotgun (WGS) entry which is preliminary data.</text>
</comment>
<evidence type="ECO:0000313" key="1">
    <source>
        <dbReference type="EMBL" id="TDP71698.1"/>
    </source>
</evidence>
<accession>A0A4R6QPW8</accession>
<sequence length="171" mass="18522">MGLYLLCNAAQAQESASPCVLVFGHGRNFEPDQPQRNQLWDGFNLSFNQQVALALQAGGRRAVPLVLPVEATDIQRNQRLLLAQAVSSGCNQILETSVFSDPEALMLVARLRIYPLLGSKGPRLAGSLPTIGVANYTNQRDFALTPRVLGRFQPGPLGQLMGQEALEQLGP</sequence>
<dbReference type="AlphaFoldDB" id="A0A4R6QPW8"/>
<reference evidence="1 2" key="1">
    <citation type="submission" date="2019-03" db="EMBL/GenBank/DDBJ databases">
        <title>Genomic Encyclopedia of Type Strains, Phase IV (KMG-IV): sequencing the most valuable type-strain genomes for metagenomic binning, comparative biology and taxonomic classification.</title>
        <authorList>
            <person name="Goeker M."/>
        </authorList>
    </citation>
    <scope>NUCLEOTIDE SEQUENCE [LARGE SCALE GENOMIC DNA]</scope>
    <source>
        <strain evidence="1 2">DSM 16998</strain>
    </source>
</reference>